<organism evidence="2 3">
    <name type="scientific">Neurospora intermedia</name>
    <dbReference type="NCBI Taxonomy" id="5142"/>
    <lineage>
        <taxon>Eukaryota</taxon>
        <taxon>Fungi</taxon>
        <taxon>Dikarya</taxon>
        <taxon>Ascomycota</taxon>
        <taxon>Pezizomycotina</taxon>
        <taxon>Sordariomycetes</taxon>
        <taxon>Sordariomycetidae</taxon>
        <taxon>Sordariales</taxon>
        <taxon>Sordariaceae</taxon>
        <taxon>Neurospora</taxon>
    </lineage>
</organism>
<feature type="compositionally biased region" description="Acidic residues" evidence="1">
    <location>
        <begin position="414"/>
        <end position="430"/>
    </location>
</feature>
<feature type="compositionally biased region" description="Basic and acidic residues" evidence="1">
    <location>
        <begin position="310"/>
        <end position="319"/>
    </location>
</feature>
<dbReference type="PANTHER" id="PTHR38698:SF1">
    <property type="entry name" value="FUNGAL PROTEIN"/>
    <property type="match status" value="1"/>
</dbReference>
<feature type="compositionally biased region" description="Basic and acidic residues" evidence="1">
    <location>
        <begin position="101"/>
        <end position="111"/>
    </location>
</feature>
<feature type="region of interest" description="Disordered" evidence="1">
    <location>
        <begin position="1"/>
        <end position="456"/>
    </location>
</feature>
<feature type="compositionally biased region" description="Basic and acidic residues" evidence="1">
    <location>
        <begin position="177"/>
        <end position="188"/>
    </location>
</feature>
<gene>
    <name evidence="2" type="ORF">QR685DRAFT_540957</name>
</gene>
<feature type="compositionally biased region" description="Basic and acidic residues" evidence="1">
    <location>
        <begin position="329"/>
        <end position="354"/>
    </location>
</feature>
<evidence type="ECO:0000313" key="3">
    <source>
        <dbReference type="Proteomes" id="UP001451303"/>
    </source>
</evidence>
<dbReference type="PANTHER" id="PTHR38698">
    <property type="entry name" value="EXPRESSED PROTEIN"/>
    <property type="match status" value="1"/>
</dbReference>
<feature type="compositionally biased region" description="Basic and acidic residues" evidence="1">
    <location>
        <begin position="227"/>
        <end position="249"/>
    </location>
</feature>
<feature type="region of interest" description="Disordered" evidence="1">
    <location>
        <begin position="478"/>
        <end position="506"/>
    </location>
</feature>
<comment type="caution">
    <text evidence="2">The sequence shown here is derived from an EMBL/GenBank/DDBJ whole genome shotgun (WGS) entry which is preliminary data.</text>
</comment>
<feature type="compositionally biased region" description="Acidic residues" evidence="1">
    <location>
        <begin position="299"/>
        <end position="309"/>
    </location>
</feature>
<feature type="compositionally biased region" description="Basic and acidic residues" evidence="1">
    <location>
        <begin position="80"/>
        <end position="90"/>
    </location>
</feature>
<protein>
    <submittedName>
        <fullName evidence="2">Uncharacterized protein</fullName>
    </submittedName>
</protein>
<evidence type="ECO:0000256" key="1">
    <source>
        <dbReference type="SAM" id="MobiDB-lite"/>
    </source>
</evidence>
<dbReference type="Pfam" id="PF17104">
    <property type="entry name" value="YBL010C_LAA2"/>
    <property type="match status" value="1"/>
</dbReference>
<sequence length="726" mass="79154">MASRRNSLSPPERQGTMDPGAHELPGRLQLMGNLGDLRTKSAHGYPTNHSFYAPTGSDTEDHYSDAISSPKAPSSPIPRTRVERVDDKPAYGEVPGTKAYSMREGDAKPDEFAIIPDPDTKLSTEEHDQRRPSTPGGRPIPMTVVEETPDSTGAITHHEIEARHRVDSPPDVLVKADGQKIEHEKGGDNDTPIPPALKSPASIHSRDSSSDLDQPSSDLPSLGPSLLEKEEAKDDAHDNVVRDDAKTDDEQADEDESKKEEENVNVKTEQAKDGEAEDEKYEKEQSKDHDIEEGLKGDEFEDANEELENPDTKKEGVEDHFDEAEPSQENEKKVEPEEDKKDSASFDKEEKPVENDGFDDDGFAEAGDKAPDDDGFGDDDFGDDFAEPAQPGADDFGDDFDDFEEGAEPNNDADFGDFDDAGFDDDDFQEAEGFSAPAPAPEPQPQQPQSALSFQIPDFTHLSASEILSLTSPYLNALFPPSPDTDGDDDSSSPIPTLNVSNGITDPIFQHPRSASLWSQLVAPPPLQPPDWIRSRIRRLFLVSLGVPVDLDEILPASKQKKLVLPSLGDPDAAEDERTGRSRRASSAAAAFRSQNQNSQNLTTTSTSNSSRNPSKQPPVNKPVAAAANTEGSASRSSSSARKGPPPEPVFDLVAAKQLCETTDEALSGMTDKELKEHVQKLEAMQGVASEVLVYWQQRTDEKIGDREAFEGVIGNLVKHARKVRK</sequence>
<dbReference type="InterPro" id="IPR031355">
    <property type="entry name" value="YBL010C/LAA2-like"/>
</dbReference>
<keyword evidence="3" id="KW-1185">Reference proteome</keyword>
<feature type="compositionally biased region" description="Basic and acidic residues" evidence="1">
    <location>
        <begin position="156"/>
        <end position="168"/>
    </location>
</feature>
<dbReference type="Proteomes" id="UP001451303">
    <property type="component" value="Unassembled WGS sequence"/>
</dbReference>
<feature type="compositionally biased region" description="Low complexity" evidence="1">
    <location>
        <begin position="66"/>
        <end position="78"/>
    </location>
</feature>
<accession>A0ABR3DSP2</accession>
<feature type="region of interest" description="Disordered" evidence="1">
    <location>
        <begin position="566"/>
        <end position="650"/>
    </location>
</feature>
<feature type="compositionally biased region" description="Low complexity" evidence="1">
    <location>
        <begin position="211"/>
        <end position="226"/>
    </location>
</feature>
<feature type="compositionally biased region" description="Low complexity" evidence="1">
    <location>
        <begin position="585"/>
        <end position="611"/>
    </location>
</feature>
<feature type="compositionally biased region" description="Low complexity" evidence="1">
    <location>
        <begin position="625"/>
        <end position="642"/>
    </location>
</feature>
<name>A0ABR3DSP2_NEUIN</name>
<feature type="compositionally biased region" description="Acidic residues" evidence="1">
    <location>
        <begin position="373"/>
        <end position="386"/>
    </location>
</feature>
<evidence type="ECO:0000313" key="2">
    <source>
        <dbReference type="EMBL" id="KAL0475680.1"/>
    </source>
</evidence>
<feature type="compositionally biased region" description="Acidic residues" evidence="1">
    <location>
        <begin position="395"/>
        <end position="407"/>
    </location>
</feature>
<feature type="compositionally biased region" description="Basic and acidic residues" evidence="1">
    <location>
        <begin position="118"/>
        <end position="131"/>
    </location>
</feature>
<dbReference type="EMBL" id="JAVLET010000001">
    <property type="protein sequence ID" value="KAL0475680.1"/>
    <property type="molecule type" value="Genomic_DNA"/>
</dbReference>
<proteinExistence type="predicted"/>
<reference evidence="2 3" key="1">
    <citation type="submission" date="2023-09" db="EMBL/GenBank/DDBJ databases">
        <title>Multi-omics analysis of a traditional fermented food reveals byproduct-associated fungal strains for waste-to-food upcycling.</title>
        <authorList>
            <consortium name="Lawrence Berkeley National Laboratory"/>
            <person name="Rekdal V.M."/>
            <person name="Villalobos-Escobedo J.M."/>
            <person name="Rodriguez-Valeron N."/>
            <person name="Garcia M.O."/>
            <person name="Vasquez D.P."/>
            <person name="Damayanti I."/>
            <person name="Sorensen P.M."/>
            <person name="Baidoo E.E."/>
            <person name="De Carvalho A.C."/>
            <person name="Riley R."/>
            <person name="Lipzen A."/>
            <person name="He G."/>
            <person name="Yan M."/>
            <person name="Haridas S."/>
            <person name="Daum C."/>
            <person name="Yoshinaga Y."/>
            <person name="Ng V."/>
            <person name="Grigoriev I.V."/>
            <person name="Munk R."/>
            <person name="Nuraida L."/>
            <person name="Wijaya C.H."/>
            <person name="Morales P.-C."/>
            <person name="Keasling J.D."/>
        </authorList>
    </citation>
    <scope>NUCLEOTIDE SEQUENCE [LARGE SCALE GENOMIC DNA]</scope>
    <source>
        <strain evidence="2 3">FGSC 2613</strain>
    </source>
</reference>
<feature type="compositionally biased region" description="Basic and acidic residues" evidence="1">
    <location>
        <begin position="256"/>
        <end position="298"/>
    </location>
</feature>